<keyword evidence="1" id="KW-0472">Membrane</keyword>
<dbReference type="KEGG" id="poz:I0K15_14825"/>
<proteinExistence type="predicted"/>
<organism evidence="2 3">
    <name type="scientific">Pontivivens ytuae</name>
    <dbReference type="NCBI Taxonomy" id="2789856"/>
    <lineage>
        <taxon>Bacteria</taxon>
        <taxon>Pseudomonadati</taxon>
        <taxon>Pseudomonadota</taxon>
        <taxon>Alphaproteobacteria</taxon>
        <taxon>Rhodobacterales</taxon>
        <taxon>Paracoccaceae</taxon>
        <taxon>Pontivivens</taxon>
    </lineage>
</organism>
<evidence type="ECO:0000313" key="3">
    <source>
        <dbReference type="Proteomes" id="UP000594800"/>
    </source>
</evidence>
<reference evidence="2 3" key="1">
    <citation type="submission" date="2020-11" db="EMBL/GenBank/DDBJ databases">
        <title>Description of Pontivivens ytuae sp. nov. isolated from deep sea sediment of Mariana Trench.</title>
        <authorList>
            <person name="Wang Z."/>
            <person name="Sun Q.-L."/>
            <person name="Xu X.-D."/>
            <person name="Tang Y.-Z."/>
            <person name="Zhang J."/>
        </authorList>
    </citation>
    <scope>NUCLEOTIDE SEQUENCE [LARGE SCALE GENOMIC DNA]</scope>
    <source>
        <strain evidence="2 3">MT2928</strain>
    </source>
</reference>
<keyword evidence="1" id="KW-1133">Transmembrane helix</keyword>
<evidence type="ECO:0000313" key="2">
    <source>
        <dbReference type="EMBL" id="QPH53065.1"/>
    </source>
</evidence>
<feature type="transmembrane region" description="Helical" evidence="1">
    <location>
        <begin position="44"/>
        <end position="64"/>
    </location>
</feature>
<dbReference type="AlphaFoldDB" id="A0A7S9LQE6"/>
<dbReference type="RefSeq" id="WP_196102276.1">
    <property type="nucleotide sequence ID" value="NZ_CP064942.1"/>
</dbReference>
<accession>A0A7S9LQE6</accession>
<feature type="transmembrane region" description="Helical" evidence="1">
    <location>
        <begin position="20"/>
        <end position="38"/>
    </location>
</feature>
<keyword evidence="1" id="KW-0812">Transmembrane</keyword>
<dbReference type="Proteomes" id="UP000594800">
    <property type="component" value="Chromosome"/>
</dbReference>
<keyword evidence="3" id="KW-1185">Reference proteome</keyword>
<feature type="transmembrane region" description="Helical" evidence="1">
    <location>
        <begin position="95"/>
        <end position="112"/>
    </location>
</feature>
<name>A0A7S9LQE6_9RHOB</name>
<dbReference type="PROSITE" id="PS51257">
    <property type="entry name" value="PROKAR_LIPOPROTEIN"/>
    <property type="match status" value="1"/>
</dbReference>
<gene>
    <name evidence="2" type="ORF">I0K15_14825</name>
</gene>
<protein>
    <submittedName>
        <fullName evidence="2">Uncharacterized protein</fullName>
    </submittedName>
</protein>
<evidence type="ECO:0000256" key="1">
    <source>
        <dbReference type="SAM" id="Phobius"/>
    </source>
</evidence>
<dbReference type="EMBL" id="CP064942">
    <property type="protein sequence ID" value="QPH53065.1"/>
    <property type="molecule type" value="Genomic_DNA"/>
</dbReference>
<sequence>MSVRIEYRDPEARAWAMKTYGLAAAAAFLGCLFALNAPTWTTPFLHGAFSGPLGLVAAGLFARYPREVRQVARIGVVGTLGIDVLQLVLNNGGAFFLGWVFLAIWGVLGLRLDGLLASLENAE</sequence>